<dbReference type="RefSeq" id="WP_190440910.1">
    <property type="nucleotide sequence ID" value="NZ_JAMPKM010000016.1"/>
</dbReference>
<accession>A0ABV0JD53</accession>
<name>A0ABV0JD53_9CYAN</name>
<evidence type="ECO:0000256" key="1">
    <source>
        <dbReference type="SAM" id="MobiDB-lite"/>
    </source>
</evidence>
<protein>
    <submittedName>
        <fullName evidence="2">Uncharacterized protein</fullName>
    </submittedName>
</protein>
<dbReference type="EMBL" id="JAMPKM010000016">
    <property type="protein sequence ID" value="MEP0819708.1"/>
    <property type="molecule type" value="Genomic_DNA"/>
</dbReference>
<dbReference type="Proteomes" id="UP001464891">
    <property type="component" value="Unassembled WGS sequence"/>
</dbReference>
<organism evidence="2 3">
    <name type="scientific">Trichocoleus desertorum GB2-A4</name>
    <dbReference type="NCBI Taxonomy" id="2933944"/>
    <lineage>
        <taxon>Bacteria</taxon>
        <taxon>Bacillati</taxon>
        <taxon>Cyanobacteriota</taxon>
        <taxon>Cyanophyceae</taxon>
        <taxon>Leptolyngbyales</taxon>
        <taxon>Trichocoleusaceae</taxon>
        <taxon>Trichocoleus</taxon>
    </lineage>
</organism>
<sequence length="114" mass="11303">MTANSGSPSEPPKGQGFKVTLTQGIIGAVSLAGTTAIPLLVNRYLAPPTAAESPAPAAQVSPAPATTQASPSAVPAAAPGQVVPGQTVQTQTGSVMQLPVEPVEGKNGKKKKHD</sequence>
<keyword evidence="3" id="KW-1185">Reference proteome</keyword>
<feature type="compositionally biased region" description="Low complexity" evidence="1">
    <location>
        <begin position="49"/>
        <end position="93"/>
    </location>
</feature>
<proteinExistence type="predicted"/>
<comment type="caution">
    <text evidence="2">The sequence shown here is derived from an EMBL/GenBank/DDBJ whole genome shotgun (WGS) entry which is preliminary data.</text>
</comment>
<feature type="region of interest" description="Disordered" evidence="1">
    <location>
        <begin position="49"/>
        <end position="114"/>
    </location>
</feature>
<gene>
    <name evidence="2" type="ORF">NC998_21645</name>
</gene>
<evidence type="ECO:0000313" key="2">
    <source>
        <dbReference type="EMBL" id="MEP0819708.1"/>
    </source>
</evidence>
<evidence type="ECO:0000313" key="3">
    <source>
        <dbReference type="Proteomes" id="UP001464891"/>
    </source>
</evidence>
<reference evidence="2 3" key="1">
    <citation type="submission" date="2022-04" db="EMBL/GenBank/DDBJ databases">
        <title>Positive selection, recombination, and allopatry shape intraspecific diversity of widespread and dominant cyanobacteria.</title>
        <authorList>
            <person name="Wei J."/>
            <person name="Shu W."/>
            <person name="Hu C."/>
        </authorList>
    </citation>
    <scope>NUCLEOTIDE SEQUENCE [LARGE SCALE GENOMIC DNA]</scope>
    <source>
        <strain evidence="2 3">GB2-A4</strain>
    </source>
</reference>